<name>K1M5T1_9FLAO</name>
<gene>
    <name evidence="1" type="ORF">HMPREF9699_00141</name>
</gene>
<dbReference type="EMBL" id="AGYA01000005">
    <property type="protein sequence ID" value="EKB59572.1"/>
    <property type="molecule type" value="Genomic_DNA"/>
</dbReference>
<dbReference type="Proteomes" id="UP000006085">
    <property type="component" value="Unassembled WGS sequence"/>
</dbReference>
<evidence type="ECO:0000313" key="2">
    <source>
        <dbReference type="Proteomes" id="UP000006085"/>
    </source>
</evidence>
<evidence type="ECO:0000313" key="1">
    <source>
        <dbReference type="EMBL" id="EKB59572.1"/>
    </source>
</evidence>
<keyword evidence="2" id="KW-1185">Reference proteome</keyword>
<accession>K1M5T1</accession>
<organism evidence="1 2">
    <name type="scientific">Bergeyella zoohelcum ATCC 43767</name>
    <dbReference type="NCBI Taxonomy" id="883096"/>
    <lineage>
        <taxon>Bacteria</taxon>
        <taxon>Pseudomonadati</taxon>
        <taxon>Bacteroidota</taxon>
        <taxon>Flavobacteriia</taxon>
        <taxon>Flavobacteriales</taxon>
        <taxon>Weeksellaceae</taxon>
        <taxon>Bergeyella</taxon>
    </lineage>
</organism>
<proteinExistence type="predicted"/>
<sequence length="45" mass="5316">MYNNLLINDITASVSEKIIKTTILKCKYKIKNNKKIKKSIKQYNK</sequence>
<protein>
    <submittedName>
        <fullName evidence="1">Uncharacterized protein</fullName>
    </submittedName>
</protein>
<dbReference type="STRING" id="883096.HMPREF9699_00141"/>
<comment type="caution">
    <text evidence="1">The sequence shown here is derived from an EMBL/GenBank/DDBJ whole genome shotgun (WGS) entry which is preliminary data.</text>
</comment>
<reference evidence="1 2" key="1">
    <citation type="submission" date="2012-07" db="EMBL/GenBank/DDBJ databases">
        <title>The Genome Sequence of Bergeyella zoohelcum ATCC 43767.</title>
        <authorList>
            <consortium name="The Broad Institute Genome Sequencing Platform"/>
            <person name="Earl A."/>
            <person name="Ward D."/>
            <person name="Feldgarden M."/>
            <person name="Gevers D."/>
            <person name="Huys G."/>
            <person name="Walker B."/>
            <person name="Young S.K."/>
            <person name="Zeng Q."/>
            <person name="Gargeya S."/>
            <person name="Fitzgerald M."/>
            <person name="Haas B."/>
            <person name="Abouelleil A."/>
            <person name="Alvarado L."/>
            <person name="Arachchi H.M."/>
            <person name="Berlin A.M."/>
            <person name="Chapman S.B."/>
            <person name="Goldberg J."/>
            <person name="Griggs A."/>
            <person name="Gujja S."/>
            <person name="Hansen M."/>
            <person name="Howarth C."/>
            <person name="Imamovic A."/>
            <person name="Larimer J."/>
            <person name="McCowen C."/>
            <person name="Montmayeur A."/>
            <person name="Murphy C."/>
            <person name="Neiman D."/>
            <person name="Pearson M."/>
            <person name="Priest M."/>
            <person name="Roberts A."/>
            <person name="Saif S."/>
            <person name="Shea T."/>
            <person name="Sisk P."/>
            <person name="Sykes S."/>
            <person name="Wortman J."/>
            <person name="Nusbaum C."/>
            <person name="Birren B."/>
        </authorList>
    </citation>
    <scope>NUCLEOTIDE SEQUENCE [LARGE SCALE GENOMIC DNA]</scope>
    <source>
        <strain evidence="1 2">ATCC 43767</strain>
    </source>
</reference>
<dbReference type="AlphaFoldDB" id="K1M5T1"/>
<dbReference type="HOGENOM" id="CLU_3196589_0_0_10"/>